<keyword evidence="4" id="KW-1003">Cell membrane</keyword>
<dbReference type="GO" id="GO:0009252">
    <property type="term" value="P:peptidoglycan biosynthetic process"/>
    <property type="evidence" value="ECO:0007669"/>
    <property type="project" value="UniProtKB-KW"/>
</dbReference>
<evidence type="ECO:0000256" key="10">
    <source>
        <dbReference type="ARBA" id="ARBA00022984"/>
    </source>
</evidence>
<dbReference type="SUPFAM" id="SSF56601">
    <property type="entry name" value="beta-lactamase/transpeptidase-like"/>
    <property type="match status" value="1"/>
</dbReference>
<evidence type="ECO:0000256" key="9">
    <source>
        <dbReference type="ARBA" id="ARBA00022960"/>
    </source>
</evidence>
<evidence type="ECO:0000256" key="2">
    <source>
        <dbReference type="ARBA" id="ARBA00004236"/>
    </source>
</evidence>
<name>A0A921ISB8_9ACTN</name>
<comment type="caution">
    <text evidence="17">The sequence shown here is derived from an EMBL/GenBank/DDBJ whole genome shotgun (WGS) entry which is preliminary data.</text>
</comment>
<dbReference type="PANTHER" id="PTHR30627">
    <property type="entry name" value="PEPTIDOGLYCAN D,D-TRANSPEPTIDASE"/>
    <property type="match status" value="1"/>
</dbReference>
<dbReference type="GO" id="GO:0008360">
    <property type="term" value="P:regulation of cell shape"/>
    <property type="evidence" value="ECO:0007669"/>
    <property type="project" value="UniProtKB-KW"/>
</dbReference>
<dbReference type="Gene3D" id="3.90.1310.10">
    <property type="entry name" value="Penicillin-binding protein 2a (Domain 2)"/>
    <property type="match status" value="1"/>
</dbReference>
<evidence type="ECO:0000256" key="6">
    <source>
        <dbReference type="ARBA" id="ARBA00022670"/>
    </source>
</evidence>
<reference evidence="17" key="1">
    <citation type="journal article" date="2021" name="PeerJ">
        <title>Extensive microbial diversity within the chicken gut microbiome revealed by metagenomics and culture.</title>
        <authorList>
            <person name="Gilroy R."/>
            <person name="Ravi A."/>
            <person name="Getino M."/>
            <person name="Pursley I."/>
            <person name="Horton D.L."/>
            <person name="Alikhan N.F."/>
            <person name="Baker D."/>
            <person name="Gharbi K."/>
            <person name="Hall N."/>
            <person name="Watson M."/>
            <person name="Adriaenssens E.M."/>
            <person name="Foster-Nyarko E."/>
            <person name="Jarju S."/>
            <person name="Secka A."/>
            <person name="Antonio M."/>
            <person name="Oren A."/>
            <person name="Chaudhuri R.R."/>
            <person name="La Ragione R."/>
            <person name="Hildebrand F."/>
            <person name="Pallen M.J."/>
        </authorList>
    </citation>
    <scope>NUCLEOTIDE SEQUENCE</scope>
    <source>
        <strain evidence="17">ChiGjej2B2-7701</strain>
    </source>
</reference>
<evidence type="ECO:0000256" key="3">
    <source>
        <dbReference type="ARBA" id="ARBA00007171"/>
    </source>
</evidence>
<keyword evidence="13" id="KW-0961">Cell wall biogenesis/degradation</keyword>
<evidence type="ECO:0000256" key="7">
    <source>
        <dbReference type="ARBA" id="ARBA00022692"/>
    </source>
</evidence>
<dbReference type="InterPro" id="IPR050515">
    <property type="entry name" value="Beta-lactam/transpept"/>
</dbReference>
<dbReference type="Pfam" id="PF00905">
    <property type="entry name" value="Transpeptidase"/>
    <property type="match status" value="1"/>
</dbReference>
<feature type="transmembrane region" description="Helical" evidence="14">
    <location>
        <begin position="6"/>
        <end position="25"/>
    </location>
</feature>
<keyword evidence="17" id="KW-0121">Carboxypeptidase</keyword>
<evidence type="ECO:0000256" key="1">
    <source>
        <dbReference type="ARBA" id="ARBA00004167"/>
    </source>
</evidence>
<dbReference type="EMBL" id="DYVF01000062">
    <property type="protein sequence ID" value="HJG31834.1"/>
    <property type="molecule type" value="Genomic_DNA"/>
</dbReference>
<proteinExistence type="inferred from homology"/>
<comment type="similarity">
    <text evidence="3">Belongs to the transpeptidase family.</text>
</comment>
<dbReference type="EC" id="3.4.16.4" evidence="17"/>
<dbReference type="AlphaFoldDB" id="A0A921ISB8"/>
<keyword evidence="11 14" id="KW-1133">Transmembrane helix</keyword>
<dbReference type="InterPro" id="IPR036138">
    <property type="entry name" value="PBP_dimer_sf"/>
</dbReference>
<gene>
    <name evidence="17" type="primary">mrdA</name>
    <name evidence="17" type="ORF">K8U80_10640</name>
</gene>
<sequence>MDAQIVVIIAGIILFVVIIASLLYLRSAGGKFTYDTQHGTRPRATEGEGNTQGTAFKGRFTMLAAGAGAIFTAIIAKLWSMQMVSSDYYEELAVQNQTRTVTTPAPRGRILDRNGEPLVTNRASLTVAAYRDLADDTVLVRHLANVLGMPYIAVRRNIQDYNQGAQSLHTIASDVRRSTVAYIQEHPADFAGVEVVERTERLYPHGELAAHVLGYTGTITQEQLSAQQEAQEAGEESPGTITYESGDIVGQAGVEIQYESLLQGIRGEQTVQVDASGNVTGSTGAVPPEPGSDIKLTLDLKIQQACEDGLQHAMEMAKQFGNENGTRGACVCLDCTNGEILGMASAPKFDPSVFIGGVSNDDWSALNSDDGGHPMINRAIAGEYMSASTIKPFSSLAALEYDIFTSTQTTDCVGWWTGMGEGNGRWCWDHSGHGTINLRNGIVMSCDTVFYEIGKGFYYSENNSEGLQEVFRRWGFGESTGVDLPGESSGRVPDAQWKYDYFSNWDDADRTWNPGDMCNIVIGQGDILVTPLQIACAYAGIANGGKEFVPHVFLSAVSRDGSGDAVTYEPRERLTGEFRQQSDLDLVQDGLVGVIYEESASQASHFTNLSVRVAGKSGTGQKTGEDDYGWFVAYAPADNPKYVVACLVEQGGFGSNSSLYGVRDVLGAIYDEPDTAAATAGDGSR</sequence>
<dbReference type="GO" id="GO:0071972">
    <property type="term" value="F:peptidoglycan L,D-transpeptidase activity"/>
    <property type="evidence" value="ECO:0007669"/>
    <property type="project" value="TreeGrafter"/>
</dbReference>
<accession>A0A921ISB8</accession>
<dbReference type="SUPFAM" id="SSF56519">
    <property type="entry name" value="Penicillin binding protein dimerisation domain"/>
    <property type="match status" value="1"/>
</dbReference>
<comment type="subcellular location">
    <subcellularLocation>
        <location evidence="2">Cell membrane</location>
    </subcellularLocation>
    <subcellularLocation>
        <location evidence="1">Membrane</location>
        <topology evidence="1">Single-pass membrane protein</topology>
    </subcellularLocation>
</comment>
<evidence type="ECO:0000313" key="17">
    <source>
        <dbReference type="EMBL" id="HJG31834.1"/>
    </source>
</evidence>
<evidence type="ECO:0000256" key="12">
    <source>
        <dbReference type="ARBA" id="ARBA00023136"/>
    </source>
</evidence>
<keyword evidence="10" id="KW-0573">Peptidoglycan synthesis</keyword>
<dbReference type="InterPro" id="IPR017790">
    <property type="entry name" value="Penicillin-binding_protein_2"/>
</dbReference>
<dbReference type="InterPro" id="IPR001460">
    <property type="entry name" value="PCN-bd_Tpept"/>
</dbReference>
<keyword evidence="12 14" id="KW-0472">Membrane</keyword>
<evidence type="ECO:0000256" key="8">
    <source>
        <dbReference type="ARBA" id="ARBA00022801"/>
    </source>
</evidence>
<organism evidence="17 18">
    <name type="scientific">Collinsella ihumii</name>
    <dbReference type="NCBI Taxonomy" id="1720204"/>
    <lineage>
        <taxon>Bacteria</taxon>
        <taxon>Bacillati</taxon>
        <taxon>Actinomycetota</taxon>
        <taxon>Coriobacteriia</taxon>
        <taxon>Coriobacteriales</taxon>
        <taxon>Coriobacteriaceae</taxon>
        <taxon>Collinsella</taxon>
    </lineage>
</organism>
<dbReference type="Gene3D" id="3.40.710.10">
    <property type="entry name" value="DD-peptidase/beta-lactamase superfamily"/>
    <property type="match status" value="1"/>
</dbReference>
<protein>
    <submittedName>
        <fullName evidence="17">Penicillin-binding protein 2</fullName>
        <ecNumber evidence="17">3.4.16.4</ecNumber>
    </submittedName>
</protein>
<evidence type="ECO:0000256" key="4">
    <source>
        <dbReference type="ARBA" id="ARBA00022475"/>
    </source>
</evidence>
<dbReference type="GO" id="GO:0008658">
    <property type="term" value="F:penicillin binding"/>
    <property type="evidence" value="ECO:0007669"/>
    <property type="project" value="InterPro"/>
</dbReference>
<dbReference type="GO" id="GO:0005886">
    <property type="term" value="C:plasma membrane"/>
    <property type="evidence" value="ECO:0007669"/>
    <property type="project" value="UniProtKB-SubCell"/>
</dbReference>
<reference evidence="17" key="2">
    <citation type="submission" date="2021-09" db="EMBL/GenBank/DDBJ databases">
        <authorList>
            <person name="Gilroy R."/>
        </authorList>
    </citation>
    <scope>NUCLEOTIDE SEQUENCE</scope>
    <source>
        <strain evidence="17">ChiGjej2B2-7701</strain>
    </source>
</reference>
<keyword evidence="6" id="KW-0645">Protease</keyword>
<evidence type="ECO:0000313" key="18">
    <source>
        <dbReference type="Proteomes" id="UP000746751"/>
    </source>
</evidence>
<keyword evidence="7 14" id="KW-0812">Transmembrane</keyword>
<dbReference type="InterPro" id="IPR012338">
    <property type="entry name" value="Beta-lactam/transpept-like"/>
</dbReference>
<dbReference type="Proteomes" id="UP000746751">
    <property type="component" value="Unassembled WGS sequence"/>
</dbReference>
<evidence type="ECO:0000256" key="13">
    <source>
        <dbReference type="ARBA" id="ARBA00023316"/>
    </source>
</evidence>
<dbReference type="GO" id="GO:0071555">
    <property type="term" value="P:cell wall organization"/>
    <property type="evidence" value="ECO:0007669"/>
    <property type="project" value="UniProtKB-KW"/>
</dbReference>
<keyword evidence="9" id="KW-0133">Cell shape</keyword>
<keyword evidence="8 17" id="KW-0378">Hydrolase</keyword>
<feature type="domain" description="Penicillin-binding protein transpeptidase" evidence="15">
    <location>
        <begin position="328"/>
        <end position="655"/>
    </location>
</feature>
<dbReference type="GO" id="GO:0009002">
    <property type="term" value="F:serine-type D-Ala-D-Ala carboxypeptidase activity"/>
    <property type="evidence" value="ECO:0007669"/>
    <property type="project" value="UniProtKB-EC"/>
</dbReference>
<evidence type="ECO:0000259" key="15">
    <source>
        <dbReference type="Pfam" id="PF00905"/>
    </source>
</evidence>
<dbReference type="GO" id="GO:0006508">
    <property type="term" value="P:proteolysis"/>
    <property type="evidence" value="ECO:0007669"/>
    <property type="project" value="UniProtKB-KW"/>
</dbReference>
<feature type="domain" description="Penicillin-binding protein dimerisation" evidence="16">
    <location>
        <begin position="103"/>
        <end position="281"/>
    </location>
</feature>
<evidence type="ECO:0000256" key="14">
    <source>
        <dbReference type="SAM" id="Phobius"/>
    </source>
</evidence>
<evidence type="ECO:0000256" key="5">
    <source>
        <dbReference type="ARBA" id="ARBA00022519"/>
    </source>
</evidence>
<feature type="transmembrane region" description="Helical" evidence="14">
    <location>
        <begin position="60"/>
        <end position="79"/>
    </location>
</feature>
<dbReference type="NCBIfam" id="TIGR03423">
    <property type="entry name" value="pbp2_mrdA"/>
    <property type="match status" value="1"/>
</dbReference>
<evidence type="ECO:0000259" key="16">
    <source>
        <dbReference type="Pfam" id="PF03717"/>
    </source>
</evidence>
<dbReference type="Pfam" id="PF03717">
    <property type="entry name" value="PBP_dimer"/>
    <property type="match status" value="1"/>
</dbReference>
<dbReference type="InterPro" id="IPR005311">
    <property type="entry name" value="PBP_dimer"/>
</dbReference>
<keyword evidence="5" id="KW-0997">Cell inner membrane</keyword>
<evidence type="ECO:0000256" key="11">
    <source>
        <dbReference type="ARBA" id="ARBA00022989"/>
    </source>
</evidence>
<dbReference type="PANTHER" id="PTHR30627:SF2">
    <property type="entry name" value="PEPTIDOGLYCAN D,D-TRANSPEPTIDASE MRDA"/>
    <property type="match status" value="1"/>
</dbReference>